<dbReference type="GO" id="GO:0005886">
    <property type="term" value="C:plasma membrane"/>
    <property type="evidence" value="ECO:0007669"/>
    <property type="project" value="UniProtKB-SubCell"/>
</dbReference>
<evidence type="ECO:0000256" key="3">
    <source>
        <dbReference type="ARBA" id="ARBA00022676"/>
    </source>
</evidence>
<dbReference type="Gene3D" id="3.40.50.2000">
    <property type="entry name" value="Glycogen Phosphorylase B"/>
    <property type="match status" value="2"/>
</dbReference>
<dbReference type="EMBL" id="FOCQ01000005">
    <property type="protein sequence ID" value="SEN08603.1"/>
    <property type="molecule type" value="Genomic_DNA"/>
</dbReference>
<evidence type="ECO:0000259" key="11">
    <source>
        <dbReference type="Pfam" id="PF03033"/>
    </source>
</evidence>
<dbReference type="PANTHER" id="PTHR21015:SF22">
    <property type="entry name" value="GLYCOSYLTRANSFERASE"/>
    <property type="match status" value="1"/>
</dbReference>
<reference evidence="13 14" key="1">
    <citation type="submission" date="2016-10" db="EMBL/GenBank/DDBJ databases">
        <authorList>
            <person name="de Groot N.N."/>
        </authorList>
    </citation>
    <scope>NUCLEOTIDE SEQUENCE [LARGE SCALE GENOMIC DNA]</scope>
    <source>
        <strain evidence="13 14">DSM 46701</strain>
    </source>
</reference>
<name>A0A1H8DMZ3_9BACL</name>
<keyword evidence="2 10" id="KW-0132">Cell division</keyword>
<keyword evidence="9 10" id="KW-0961">Cell wall biogenesis/degradation</keyword>
<dbReference type="CDD" id="cd03785">
    <property type="entry name" value="GT28_MurG"/>
    <property type="match status" value="1"/>
</dbReference>
<dbReference type="NCBIfam" id="TIGR01133">
    <property type="entry name" value="murG"/>
    <property type="match status" value="1"/>
</dbReference>
<proteinExistence type="inferred from homology"/>
<keyword evidence="8 10" id="KW-0131">Cell cycle</keyword>
<comment type="caution">
    <text evidence="10">Lacks conserved residue(s) required for the propagation of feature annotation.</text>
</comment>
<organism evidence="13 14">
    <name type="scientific">Lihuaxuella thermophila</name>
    <dbReference type="NCBI Taxonomy" id="1173111"/>
    <lineage>
        <taxon>Bacteria</taxon>
        <taxon>Bacillati</taxon>
        <taxon>Bacillota</taxon>
        <taxon>Bacilli</taxon>
        <taxon>Bacillales</taxon>
        <taxon>Thermoactinomycetaceae</taxon>
        <taxon>Lihuaxuella</taxon>
    </lineage>
</organism>
<dbReference type="UniPathway" id="UPA00219"/>
<dbReference type="InterPro" id="IPR007235">
    <property type="entry name" value="Glyco_trans_28_C"/>
</dbReference>
<evidence type="ECO:0000256" key="4">
    <source>
        <dbReference type="ARBA" id="ARBA00022679"/>
    </source>
</evidence>
<evidence type="ECO:0000256" key="2">
    <source>
        <dbReference type="ARBA" id="ARBA00022618"/>
    </source>
</evidence>
<dbReference type="GO" id="GO:0005975">
    <property type="term" value="P:carbohydrate metabolic process"/>
    <property type="evidence" value="ECO:0007669"/>
    <property type="project" value="InterPro"/>
</dbReference>
<dbReference type="InterPro" id="IPR004276">
    <property type="entry name" value="GlycoTrans_28_N"/>
</dbReference>
<dbReference type="GO" id="GO:0050511">
    <property type="term" value="F:undecaprenyldiphospho-muramoylpentapeptide beta-N-acetylglucosaminyltransferase activity"/>
    <property type="evidence" value="ECO:0007669"/>
    <property type="project" value="UniProtKB-UniRule"/>
</dbReference>
<comment type="catalytic activity">
    <reaction evidence="10">
        <text>di-trans,octa-cis-undecaprenyl diphospho-N-acetyl-alpha-D-muramoyl-L-alanyl-D-glutamyl-meso-2,6-diaminopimeloyl-D-alanyl-D-alanine + UDP-N-acetyl-alpha-D-glucosamine = di-trans,octa-cis-undecaprenyl diphospho-[N-acetyl-alpha-D-glucosaminyl-(1-&gt;4)]-N-acetyl-alpha-D-muramoyl-L-alanyl-D-glutamyl-meso-2,6-diaminopimeloyl-D-alanyl-D-alanine + UDP + H(+)</text>
        <dbReference type="Rhea" id="RHEA:31227"/>
        <dbReference type="ChEBI" id="CHEBI:15378"/>
        <dbReference type="ChEBI" id="CHEBI:57705"/>
        <dbReference type="ChEBI" id="CHEBI:58223"/>
        <dbReference type="ChEBI" id="CHEBI:61387"/>
        <dbReference type="ChEBI" id="CHEBI:61388"/>
        <dbReference type="EC" id="2.4.1.227"/>
    </reaction>
</comment>
<dbReference type="GO" id="GO:0071555">
    <property type="term" value="P:cell wall organization"/>
    <property type="evidence" value="ECO:0007669"/>
    <property type="project" value="UniProtKB-KW"/>
</dbReference>
<comment type="pathway">
    <text evidence="10">Cell wall biogenesis; peptidoglycan biosynthesis.</text>
</comment>
<dbReference type="GO" id="GO:0051991">
    <property type="term" value="F:UDP-N-acetyl-D-glucosamine:N-acetylmuramoyl-L-alanyl-D-glutamyl-meso-2,6-diaminopimelyl-D-alanyl-D-alanine-diphosphoundecaprenol 4-beta-N-acetylglucosaminlytransferase activity"/>
    <property type="evidence" value="ECO:0007669"/>
    <property type="project" value="RHEA"/>
</dbReference>
<evidence type="ECO:0000313" key="13">
    <source>
        <dbReference type="EMBL" id="SEN08603.1"/>
    </source>
</evidence>
<dbReference type="GO" id="GO:0051301">
    <property type="term" value="P:cell division"/>
    <property type="evidence" value="ECO:0007669"/>
    <property type="project" value="UniProtKB-KW"/>
</dbReference>
<feature type="domain" description="Glycosyl transferase family 28 C-terminal" evidence="12">
    <location>
        <begin position="192"/>
        <end position="356"/>
    </location>
</feature>
<evidence type="ECO:0000256" key="7">
    <source>
        <dbReference type="ARBA" id="ARBA00023136"/>
    </source>
</evidence>
<keyword evidence="5 10" id="KW-0133">Cell shape</keyword>
<evidence type="ECO:0000256" key="8">
    <source>
        <dbReference type="ARBA" id="ARBA00023306"/>
    </source>
</evidence>
<comment type="function">
    <text evidence="10">Cell wall formation. Catalyzes the transfer of a GlcNAc subunit on undecaprenyl-pyrophosphoryl-MurNAc-pentapeptide (lipid intermediate I) to form undecaprenyl-pyrophosphoryl-MurNAc-(pentapeptide)GlcNAc (lipid intermediate II).</text>
</comment>
<feature type="binding site" evidence="10">
    <location>
        <position position="199"/>
    </location>
    <ligand>
        <name>UDP-N-acetyl-alpha-D-glucosamine</name>
        <dbReference type="ChEBI" id="CHEBI:57705"/>
    </ligand>
</feature>
<evidence type="ECO:0000313" key="14">
    <source>
        <dbReference type="Proteomes" id="UP000199695"/>
    </source>
</evidence>
<feature type="domain" description="Glycosyltransferase family 28 N-terminal" evidence="11">
    <location>
        <begin position="4"/>
        <end position="144"/>
    </location>
</feature>
<keyword evidence="1 10" id="KW-1003">Cell membrane</keyword>
<evidence type="ECO:0000256" key="10">
    <source>
        <dbReference type="HAMAP-Rule" id="MF_00033"/>
    </source>
</evidence>
<feature type="binding site" evidence="10">
    <location>
        <position position="126"/>
    </location>
    <ligand>
        <name>UDP-N-acetyl-alpha-D-glucosamine</name>
        <dbReference type="ChEBI" id="CHEBI:57705"/>
    </ligand>
</feature>
<dbReference type="SUPFAM" id="SSF53756">
    <property type="entry name" value="UDP-Glycosyltransferase/glycogen phosphorylase"/>
    <property type="match status" value="1"/>
</dbReference>
<evidence type="ECO:0000256" key="9">
    <source>
        <dbReference type="ARBA" id="ARBA00023316"/>
    </source>
</evidence>
<protein>
    <recommendedName>
        <fullName evidence="10">UDP-N-acetylglucosamine--N-acetylmuramyl-(pentapeptide) pyrophosphoryl-undecaprenol N-acetylglucosamine transferase</fullName>
        <ecNumber evidence="10">2.4.1.227</ecNumber>
    </recommendedName>
    <alternativeName>
        <fullName evidence="10">Undecaprenyl-PP-MurNAc-pentapeptide-UDPGlcNAc GlcNAc transferase</fullName>
    </alternativeName>
</protein>
<dbReference type="PANTHER" id="PTHR21015">
    <property type="entry name" value="UDP-N-ACETYLGLUCOSAMINE--N-ACETYLMURAMYL-(PENTAPEPTIDE) PYROPHOSPHORYL-UNDECAPRENOL N-ACETYLGLUCOSAMINE TRANSFERASE 1"/>
    <property type="match status" value="1"/>
</dbReference>
<evidence type="ECO:0000256" key="1">
    <source>
        <dbReference type="ARBA" id="ARBA00022475"/>
    </source>
</evidence>
<gene>
    <name evidence="10" type="primary">murG</name>
    <name evidence="13" type="ORF">SAMN05444955_105270</name>
</gene>
<keyword evidence="6 10" id="KW-0573">Peptidoglycan synthesis</keyword>
<feature type="binding site" evidence="10">
    <location>
        <begin position="11"/>
        <end position="13"/>
    </location>
    <ligand>
        <name>UDP-N-acetyl-alpha-D-glucosamine</name>
        <dbReference type="ChEBI" id="CHEBI:57705"/>
    </ligand>
</feature>
<dbReference type="RefSeq" id="WP_089966937.1">
    <property type="nucleotide sequence ID" value="NZ_FOCQ01000005.1"/>
</dbReference>
<keyword evidence="4 10" id="KW-0808">Transferase</keyword>
<dbReference type="GO" id="GO:0008360">
    <property type="term" value="P:regulation of cell shape"/>
    <property type="evidence" value="ECO:0007669"/>
    <property type="project" value="UniProtKB-KW"/>
</dbReference>
<evidence type="ECO:0000256" key="6">
    <source>
        <dbReference type="ARBA" id="ARBA00022984"/>
    </source>
</evidence>
<keyword evidence="3 10" id="KW-0328">Glycosyltransferase</keyword>
<feature type="binding site" evidence="10">
    <location>
        <position position="299"/>
    </location>
    <ligand>
        <name>UDP-N-acetyl-alpha-D-glucosamine</name>
        <dbReference type="ChEBI" id="CHEBI:57705"/>
    </ligand>
</feature>
<comment type="similarity">
    <text evidence="10">Belongs to the glycosyltransferase 28 family. MurG subfamily.</text>
</comment>
<dbReference type="AlphaFoldDB" id="A0A1H8DMZ3"/>
<dbReference type="Pfam" id="PF04101">
    <property type="entry name" value="Glyco_tran_28_C"/>
    <property type="match status" value="1"/>
</dbReference>
<keyword evidence="14" id="KW-1185">Reference proteome</keyword>
<sequence length="371" mass="40911">MKRILLSGGGTGGHIYPALAIARAVKKRYPDVEIAYIGTENGLESKIVPKEGNIRFYTVEIQGFKRSISWENVNTIRKFIRAVKKSKEYIQEFRPDAVVGTGGYVSGPAVYAAHQLGVPTLIHEQNVVLGLTTKFLSRFADVVAISLEESQKYLTHARRIVFTGNPRATEVVQANAAAGRKSLGISDLHRPIVLFFGGSRGAKAINEAVLQMIPRMKELPQVQFVYVTGEIHYEAIRSRIGQDECPNLEVLPFIYNMPDVLAATYLVVARAGASTLAELTSLGLPSILIPSPYVTNNHQEANARWLQEQGASKMLLESECTGENLWAEVKRLIENPELHHEMSEAARKLGRPQAAEVLVDELEKISLAGVQ</sequence>
<dbReference type="GO" id="GO:0009252">
    <property type="term" value="P:peptidoglycan biosynthetic process"/>
    <property type="evidence" value="ECO:0007669"/>
    <property type="project" value="UniProtKB-UniRule"/>
</dbReference>
<accession>A0A1H8DMZ3</accession>
<feature type="binding site" evidence="10">
    <location>
        <position position="254"/>
    </location>
    <ligand>
        <name>UDP-N-acetyl-alpha-D-glucosamine</name>
        <dbReference type="ChEBI" id="CHEBI:57705"/>
    </ligand>
</feature>
<dbReference type="HAMAP" id="MF_00033">
    <property type="entry name" value="MurG"/>
    <property type="match status" value="1"/>
</dbReference>
<dbReference type="InterPro" id="IPR006009">
    <property type="entry name" value="GlcNAc_MurG"/>
</dbReference>
<evidence type="ECO:0000259" key="12">
    <source>
        <dbReference type="Pfam" id="PF04101"/>
    </source>
</evidence>
<keyword evidence="7 10" id="KW-0472">Membrane</keyword>
<evidence type="ECO:0000256" key="5">
    <source>
        <dbReference type="ARBA" id="ARBA00022960"/>
    </source>
</evidence>
<comment type="subcellular location">
    <subcellularLocation>
        <location evidence="10">Cell membrane</location>
        <topology evidence="10">Peripheral membrane protein</topology>
        <orientation evidence="10">Cytoplasmic side</orientation>
    </subcellularLocation>
</comment>
<dbReference type="OrthoDB" id="9808936at2"/>
<dbReference type="STRING" id="1173111.SAMN05444955_105270"/>
<dbReference type="Proteomes" id="UP000199695">
    <property type="component" value="Unassembled WGS sequence"/>
</dbReference>
<dbReference type="Pfam" id="PF03033">
    <property type="entry name" value="Glyco_transf_28"/>
    <property type="match status" value="1"/>
</dbReference>
<dbReference type="EC" id="2.4.1.227" evidence="10"/>